<keyword evidence="2" id="KW-0853">WD repeat</keyword>
<keyword evidence="3" id="KW-0067">ATP-binding</keyword>
<dbReference type="InterPro" id="IPR036322">
    <property type="entry name" value="WD40_repeat_dom_sf"/>
</dbReference>
<dbReference type="CDD" id="cd05118">
    <property type="entry name" value="STKc_CMGC"/>
    <property type="match status" value="1"/>
</dbReference>
<evidence type="ECO:0000313" key="7">
    <source>
        <dbReference type="Proteomes" id="UP000286045"/>
    </source>
</evidence>
<accession>A0A439DB04</accession>
<dbReference type="PROSITE" id="PS50082">
    <property type="entry name" value="WD_REPEATS_2"/>
    <property type="match status" value="2"/>
</dbReference>
<dbReference type="InterPro" id="IPR027417">
    <property type="entry name" value="P-loop_NTPase"/>
</dbReference>
<dbReference type="PROSITE" id="PS50011">
    <property type="entry name" value="PROTEIN_KINASE_DOM"/>
    <property type="match status" value="1"/>
</dbReference>
<dbReference type="InterPro" id="IPR000719">
    <property type="entry name" value="Prot_kinase_dom"/>
</dbReference>
<dbReference type="Gene3D" id="1.10.510.10">
    <property type="entry name" value="Transferase(Phosphotransferase) domain 1"/>
    <property type="match status" value="1"/>
</dbReference>
<feature type="repeat" description="WD" evidence="2">
    <location>
        <begin position="1305"/>
        <end position="1346"/>
    </location>
</feature>
<dbReference type="Pfam" id="PF00069">
    <property type="entry name" value="Pkinase"/>
    <property type="match status" value="2"/>
</dbReference>
<feature type="repeat" description="WD" evidence="2">
    <location>
        <begin position="1347"/>
        <end position="1388"/>
    </location>
</feature>
<proteinExistence type="predicted"/>
<dbReference type="GO" id="GO:0004672">
    <property type="term" value="F:protein kinase activity"/>
    <property type="evidence" value="ECO:0007669"/>
    <property type="project" value="InterPro"/>
</dbReference>
<dbReference type="Gene3D" id="2.130.10.10">
    <property type="entry name" value="YVTN repeat-like/Quinoprotein amine dehydrogenase"/>
    <property type="match status" value="1"/>
</dbReference>
<reference evidence="6 7" key="1">
    <citation type="submission" date="2018-12" db="EMBL/GenBank/DDBJ databases">
        <title>Draft genome sequence of Xylaria grammica IHI A82.</title>
        <authorList>
            <person name="Buettner E."/>
            <person name="Kellner H."/>
        </authorList>
    </citation>
    <scope>NUCLEOTIDE SEQUENCE [LARGE SCALE GENOMIC DNA]</scope>
    <source>
        <strain evidence="6 7">IHI A82</strain>
    </source>
</reference>
<dbReference type="STRING" id="363999.A0A439DB04"/>
<comment type="caution">
    <text evidence="6">The sequence shown here is derived from an EMBL/GenBank/DDBJ whole genome shotgun (WGS) entry which is preliminary data.</text>
</comment>
<keyword evidence="1" id="KW-0677">Repeat</keyword>
<dbReference type="GO" id="GO:0005524">
    <property type="term" value="F:ATP binding"/>
    <property type="evidence" value="ECO:0007669"/>
    <property type="project" value="UniProtKB-UniRule"/>
</dbReference>
<dbReference type="InterPro" id="IPR001680">
    <property type="entry name" value="WD40_rpt"/>
</dbReference>
<dbReference type="Pfam" id="PF00400">
    <property type="entry name" value="WD40"/>
    <property type="match status" value="3"/>
</dbReference>
<dbReference type="SUPFAM" id="SSF56112">
    <property type="entry name" value="Protein kinase-like (PK-like)"/>
    <property type="match status" value="1"/>
</dbReference>
<dbReference type="PROSITE" id="PS50837">
    <property type="entry name" value="NACHT"/>
    <property type="match status" value="1"/>
</dbReference>
<organism evidence="6 7">
    <name type="scientific">Xylaria grammica</name>
    <dbReference type="NCBI Taxonomy" id="363999"/>
    <lineage>
        <taxon>Eukaryota</taxon>
        <taxon>Fungi</taxon>
        <taxon>Dikarya</taxon>
        <taxon>Ascomycota</taxon>
        <taxon>Pezizomycotina</taxon>
        <taxon>Sordariomycetes</taxon>
        <taxon>Xylariomycetidae</taxon>
        <taxon>Xylariales</taxon>
        <taxon>Xylariaceae</taxon>
        <taxon>Xylaria</taxon>
    </lineage>
</organism>
<name>A0A439DB04_9PEZI</name>
<evidence type="ECO:0008006" key="8">
    <source>
        <dbReference type="Google" id="ProtNLM"/>
    </source>
</evidence>
<evidence type="ECO:0000256" key="3">
    <source>
        <dbReference type="PROSITE-ProRule" id="PRU10141"/>
    </source>
</evidence>
<dbReference type="InterPro" id="IPR010730">
    <property type="entry name" value="HET"/>
</dbReference>
<dbReference type="SMART" id="SM00320">
    <property type="entry name" value="WD40"/>
    <property type="match status" value="4"/>
</dbReference>
<evidence type="ECO:0000313" key="6">
    <source>
        <dbReference type="EMBL" id="RWA11600.1"/>
    </source>
</evidence>
<dbReference type="Pfam" id="PF24883">
    <property type="entry name" value="NPHP3_N"/>
    <property type="match status" value="1"/>
</dbReference>
<dbReference type="InterPro" id="IPR056884">
    <property type="entry name" value="NPHP3-like_N"/>
</dbReference>
<feature type="domain" description="NACHT" evidence="5">
    <location>
        <begin position="711"/>
        <end position="863"/>
    </location>
</feature>
<dbReference type="Proteomes" id="UP000286045">
    <property type="component" value="Unassembled WGS sequence"/>
</dbReference>
<dbReference type="PANTHER" id="PTHR10622:SF13">
    <property type="entry name" value="NACHT DOMAIN-CONTAINING PROTEIN"/>
    <property type="match status" value="1"/>
</dbReference>
<dbReference type="InterPro" id="IPR017441">
    <property type="entry name" value="Protein_kinase_ATP_BS"/>
</dbReference>
<dbReference type="InterPro" id="IPR015943">
    <property type="entry name" value="WD40/YVTN_repeat-like_dom_sf"/>
</dbReference>
<dbReference type="PROSITE" id="PS00107">
    <property type="entry name" value="PROTEIN_KINASE_ATP"/>
    <property type="match status" value="1"/>
</dbReference>
<feature type="domain" description="Protein kinase" evidence="4">
    <location>
        <begin position="37"/>
        <end position="396"/>
    </location>
</feature>
<protein>
    <recommendedName>
        <fullName evidence="8">Protein kinase domain-containing protein</fullName>
    </recommendedName>
</protein>
<evidence type="ECO:0000259" key="4">
    <source>
        <dbReference type="PROSITE" id="PS50011"/>
    </source>
</evidence>
<dbReference type="SUPFAM" id="SSF52540">
    <property type="entry name" value="P-loop containing nucleoside triphosphate hydrolases"/>
    <property type="match status" value="1"/>
</dbReference>
<dbReference type="InterPro" id="IPR011009">
    <property type="entry name" value="Kinase-like_dom_sf"/>
</dbReference>
<dbReference type="Gene3D" id="3.30.200.20">
    <property type="entry name" value="Phosphorylase Kinase, domain 1"/>
    <property type="match status" value="1"/>
</dbReference>
<evidence type="ECO:0000256" key="1">
    <source>
        <dbReference type="ARBA" id="ARBA00022737"/>
    </source>
</evidence>
<evidence type="ECO:0000256" key="2">
    <source>
        <dbReference type="PROSITE-ProRule" id="PRU00221"/>
    </source>
</evidence>
<dbReference type="Pfam" id="PF06985">
    <property type="entry name" value="HET"/>
    <property type="match status" value="1"/>
</dbReference>
<evidence type="ECO:0000259" key="5">
    <source>
        <dbReference type="PROSITE" id="PS50837"/>
    </source>
</evidence>
<dbReference type="PROSITE" id="PS50294">
    <property type="entry name" value="WD_REPEATS_REGION"/>
    <property type="match status" value="2"/>
</dbReference>
<feature type="binding site" evidence="3">
    <location>
        <position position="71"/>
    </location>
    <ligand>
        <name>ATP</name>
        <dbReference type="ChEBI" id="CHEBI:30616"/>
    </ligand>
</feature>
<dbReference type="InterPro" id="IPR007111">
    <property type="entry name" value="NACHT_NTPase"/>
</dbReference>
<dbReference type="EMBL" id="RYZI01000075">
    <property type="protein sequence ID" value="RWA11600.1"/>
    <property type="molecule type" value="Genomic_DNA"/>
</dbReference>
<keyword evidence="3" id="KW-0547">Nucleotide-binding</keyword>
<dbReference type="PANTHER" id="PTHR10622">
    <property type="entry name" value="HET DOMAIN-CONTAINING PROTEIN"/>
    <property type="match status" value="1"/>
</dbReference>
<dbReference type="Gene3D" id="3.40.50.300">
    <property type="entry name" value="P-loop containing nucleotide triphosphate hydrolases"/>
    <property type="match status" value="1"/>
</dbReference>
<dbReference type="SUPFAM" id="SSF50978">
    <property type="entry name" value="WD40 repeat-like"/>
    <property type="match status" value="1"/>
</dbReference>
<dbReference type="SMART" id="SM00220">
    <property type="entry name" value="S_TKc"/>
    <property type="match status" value="1"/>
</dbReference>
<sequence length="1538" mass="174299">MATEGADCHKVVDEGNDVYHPGGFHPVYIGDVYNNRYKILNKIGYGVYSTVWVVEDLQSQTSERREFLALKILRADCYGTGHDIFEKEILLHLRDGNRGLLGYNHVTHLVDDFEHEGPNGKHVCLVFQLYGETLRSFGAWFKESMIPTSVMRAFTFQLLCALDFAREHGVIHTDIQPSNIFVKFRDQSLIESVYFKEVPIPQQNRDEEHYTAIPSHPFRGCYFNHPDNLLEFEIALGDWGVASWTKKHLTENIQPVALRSPEVLIGAPWDVSTDVWNLGALLLELYRAVRMFDGRVPPDGHYELRQHLAEIVDLFGPFPQALLAKGNQEIVRNMFDEEGKVKDTPPLDRPSLNSEAFVPGLDQDRRESFVAFLRSMMKIDPAERLSPEDLARVPCLSPSSLTPSIIARGKASTMRLLQICDDGSLTLTNDIIVDIDIPAYTILSHTWGGDEQEVSFADMTAGRGKEKDGYRKIEFCRNQTQLDGFRYFWIDTCCIDKTNNNEFSEAINSMFRWYQRAAKCYVYLADVEEATATTHEEKISPDFERKFRESKWFTRGWTLQELLAPFSVEFFGSHGQRLGSKQSLRGLIHEITGIEMKSLQGEPLSNFTVEQRMGWTKGRKTTRPEDKAYSLLGMFGAHMPLIYGEGEENAFERLRREIRRNYDWVLERLPIAKGSAFDSHSEEPHRKCQPNTRTEILQQVDDWMKDTDGKTIFWLNGMAGTGKSTIARTVASRATDSGHLGASFFFKRGERDRFETSKFFSTIAAQLARRDLSFAFHLKSALEDDFSICEGELERQFESLILKPFSKTFKNVKEHSMVFIVVDALDECESEENVKQIIDLFSRASDTISMSPRLRIFATSRPDIPIRLGFEAVDGTHKDLVLHEVPEPVIRHDLSAYFQCELETIRNEYNRSVSHSRRKLQVDWPGSSDFEALVHMATPLFIFAATVCRFLADRRHGNPDKNLQKVLRYRTRSQESKMDNTYRPVLDMMLMGLSRRERTEAISEFRVIVGSIVVLAEPLSASALATLIDVPQDTVDDRLDMFHSVLDIPSVATAPVRLLHLSFRDFLTDPEKREQSEFWIDEGDTHKTLASRCLKIMDSALRKNICGKKWPGESIESFDGLKIQDSLSPEVTYACQHWAHHLKEADDDIREGQVYGFLKRHFLHWLEALALVGKASRSIEAVESICQSPNLQGKGEADLSQFLAEARLFITENLALIESAPLQVYYSALIFAPEGGIIKETFRHELPKWVRADLAASTYRNKDHAEGVTSISCSGQQDLVASGSWDSTVCLRSITTGALQRTLKGKGETGKITVVTFSPDGELVASGSEDGTVRLWSTDTGALRHILRGHDSAIVSIAFSHSAHNMVATGSYNEVRIWRIDTGALYRILAGDGYFLDSIVFSHDSQLVASGWFGMEIRIWETDSGALQQILKGRRPADLLASSRWDGRFSPEHADALYHGLEIKAGDVEIRQDWITLRGENLIQLPIRTFSHGKNTFPIEVSRKILHGSTAVVGYKDGTVTIIPLNLQELQEMGIKEL</sequence>
<gene>
    <name evidence="6" type="ORF">EKO27_g3512</name>
</gene>
<keyword evidence="7" id="KW-1185">Reference proteome</keyword>